<dbReference type="InterPro" id="IPR052337">
    <property type="entry name" value="SAT4-like"/>
</dbReference>
<dbReference type="InterPro" id="IPR049326">
    <property type="entry name" value="Rhodopsin_dom_fungi"/>
</dbReference>
<feature type="domain" description="Rhodopsin" evidence="7">
    <location>
        <begin position="3"/>
        <end position="222"/>
    </location>
</feature>
<organism evidence="8 9">
    <name type="scientific">Endocarpon pusillum</name>
    <dbReference type="NCBI Taxonomy" id="364733"/>
    <lineage>
        <taxon>Eukaryota</taxon>
        <taxon>Fungi</taxon>
        <taxon>Dikarya</taxon>
        <taxon>Ascomycota</taxon>
        <taxon>Pezizomycotina</taxon>
        <taxon>Eurotiomycetes</taxon>
        <taxon>Chaetothyriomycetidae</taxon>
        <taxon>Verrucariales</taxon>
        <taxon>Verrucariaceae</taxon>
        <taxon>Endocarpon</taxon>
    </lineage>
</organism>
<evidence type="ECO:0000256" key="5">
    <source>
        <dbReference type="ARBA" id="ARBA00038359"/>
    </source>
</evidence>
<gene>
    <name evidence="8" type="ORF">GJ744_006887</name>
</gene>
<feature type="transmembrane region" description="Helical" evidence="6">
    <location>
        <begin position="7"/>
        <end position="25"/>
    </location>
</feature>
<feature type="transmembrane region" description="Helical" evidence="6">
    <location>
        <begin position="125"/>
        <end position="144"/>
    </location>
</feature>
<comment type="similarity">
    <text evidence="5">Belongs to the SAT4 family.</text>
</comment>
<evidence type="ECO:0000256" key="2">
    <source>
        <dbReference type="ARBA" id="ARBA00022692"/>
    </source>
</evidence>
<keyword evidence="2 6" id="KW-0812">Transmembrane</keyword>
<comment type="caution">
    <text evidence="8">The sequence shown here is derived from an EMBL/GenBank/DDBJ whole genome shotgun (WGS) entry which is preliminary data.</text>
</comment>
<dbReference type="Proteomes" id="UP000606974">
    <property type="component" value="Unassembled WGS sequence"/>
</dbReference>
<dbReference type="PANTHER" id="PTHR33048:SF160">
    <property type="entry name" value="SAT4 FAMILY MEMBRANE PROTEIN"/>
    <property type="match status" value="1"/>
</dbReference>
<proteinExistence type="inferred from homology"/>
<dbReference type="PANTHER" id="PTHR33048">
    <property type="entry name" value="PTH11-LIKE INTEGRAL MEMBRANE PROTEIN (AFU_ORTHOLOGUE AFUA_5G11245)"/>
    <property type="match status" value="1"/>
</dbReference>
<feature type="transmembrane region" description="Helical" evidence="6">
    <location>
        <begin position="79"/>
        <end position="97"/>
    </location>
</feature>
<dbReference type="GO" id="GO:0016020">
    <property type="term" value="C:membrane"/>
    <property type="evidence" value="ECO:0007669"/>
    <property type="project" value="UniProtKB-SubCell"/>
</dbReference>
<sequence length="297" mass="33549">MLIEDYFSVLSWLSFLAYIGLAIVIGRNGGDITHVAYLSRIESLIYDPIIVFVKISILLQYITLFVSHRGNVFHYAVHILLWTNVVFYTIITFLYILQCTPWQRQWNPALPAHCRNNHQAGVMSGGVNALSDLLILILPLPIIWRLHMAPKKKLRLLAVFGLGSFACVASVVRLIYSIRSIDNTPGNATYQLDVNRMGLWAFAEIAVGIIVGCVPTLPKFFKHLSSNKPALPSSFKALSSTSRQAPWRRFFRWFKTSDMSTNKTASFSQNIFNQKTSGSKTPRIETLDLTRISFSFG</sequence>
<protein>
    <recommendedName>
        <fullName evidence="7">Rhodopsin domain-containing protein</fullName>
    </recommendedName>
</protein>
<dbReference type="Pfam" id="PF20684">
    <property type="entry name" value="Fung_rhodopsin"/>
    <property type="match status" value="1"/>
</dbReference>
<feature type="transmembrane region" description="Helical" evidence="6">
    <location>
        <begin position="198"/>
        <end position="218"/>
    </location>
</feature>
<keyword evidence="9" id="KW-1185">Reference proteome</keyword>
<keyword evidence="4 6" id="KW-0472">Membrane</keyword>
<accession>A0A8H7DYA1</accession>
<dbReference type="EMBL" id="JAACFV010000317">
    <property type="protein sequence ID" value="KAF7502150.1"/>
    <property type="molecule type" value="Genomic_DNA"/>
</dbReference>
<evidence type="ECO:0000256" key="6">
    <source>
        <dbReference type="SAM" id="Phobius"/>
    </source>
</evidence>
<feature type="transmembrane region" description="Helical" evidence="6">
    <location>
        <begin position="45"/>
        <end position="67"/>
    </location>
</feature>
<dbReference type="OrthoDB" id="5378633at2759"/>
<evidence type="ECO:0000256" key="1">
    <source>
        <dbReference type="ARBA" id="ARBA00004141"/>
    </source>
</evidence>
<evidence type="ECO:0000256" key="4">
    <source>
        <dbReference type="ARBA" id="ARBA00023136"/>
    </source>
</evidence>
<feature type="transmembrane region" description="Helical" evidence="6">
    <location>
        <begin position="156"/>
        <end position="178"/>
    </location>
</feature>
<evidence type="ECO:0000259" key="7">
    <source>
        <dbReference type="Pfam" id="PF20684"/>
    </source>
</evidence>
<comment type="subcellular location">
    <subcellularLocation>
        <location evidence="1">Membrane</location>
        <topology evidence="1">Multi-pass membrane protein</topology>
    </subcellularLocation>
</comment>
<keyword evidence="3 6" id="KW-1133">Transmembrane helix</keyword>
<reference evidence="8" key="1">
    <citation type="submission" date="2020-02" db="EMBL/GenBank/DDBJ databases">
        <authorList>
            <person name="Palmer J.M."/>
        </authorList>
    </citation>
    <scope>NUCLEOTIDE SEQUENCE</scope>
    <source>
        <strain evidence="8">EPUS1.4</strain>
        <tissue evidence="8">Thallus</tissue>
    </source>
</reference>
<evidence type="ECO:0000256" key="3">
    <source>
        <dbReference type="ARBA" id="ARBA00022989"/>
    </source>
</evidence>
<evidence type="ECO:0000313" key="9">
    <source>
        <dbReference type="Proteomes" id="UP000606974"/>
    </source>
</evidence>
<name>A0A8H7DYA1_9EURO</name>
<dbReference type="AlphaFoldDB" id="A0A8H7DYA1"/>
<evidence type="ECO:0000313" key="8">
    <source>
        <dbReference type="EMBL" id="KAF7502150.1"/>
    </source>
</evidence>